<feature type="transmembrane region" description="Helical" evidence="4">
    <location>
        <begin position="371"/>
        <end position="391"/>
    </location>
</feature>
<feature type="transmembrane region" description="Helical" evidence="4">
    <location>
        <begin position="333"/>
        <end position="359"/>
    </location>
</feature>
<feature type="transmembrane region" description="Helical" evidence="4">
    <location>
        <begin position="240"/>
        <end position="266"/>
    </location>
</feature>
<reference evidence="6" key="2">
    <citation type="submission" date="2021-01" db="EMBL/GenBank/DDBJ databases">
        <title>Pan-genome distribution and transcriptional activeness of fungal secondary metabolism genes in Aspergillus section Fumigati.</title>
        <authorList>
            <person name="Takahashi H."/>
            <person name="Umemura M."/>
            <person name="Ninomiya A."/>
            <person name="Kusuya Y."/>
            <person name="Urayama S."/>
            <person name="Shimizu M."/>
            <person name="Watanabe A."/>
            <person name="Kamei K."/>
            <person name="Yaguchi T."/>
            <person name="Hagiwara D."/>
        </authorList>
    </citation>
    <scope>NUCLEOTIDE SEQUENCE</scope>
    <source>
        <strain evidence="6">IFM 46973</strain>
    </source>
</reference>
<dbReference type="GeneID" id="66998145"/>
<dbReference type="InterPro" id="IPR050327">
    <property type="entry name" value="Proton-linked_MCT"/>
</dbReference>
<dbReference type="AlphaFoldDB" id="A0A8E0QZV0"/>
<feature type="transmembrane region" description="Helical" evidence="4">
    <location>
        <begin position="168"/>
        <end position="187"/>
    </location>
</feature>
<dbReference type="PANTHER" id="PTHR11360">
    <property type="entry name" value="MONOCARBOXYLATE TRANSPORTER"/>
    <property type="match status" value="1"/>
</dbReference>
<reference evidence="6" key="1">
    <citation type="journal article" date="2015" name="Genome Announc.">
        <title>Draft Genome Sequence of the Pathogenic Filamentous Fungus Aspergillus udagawae Strain IFM 46973T.</title>
        <authorList>
            <person name="Kusuya Y."/>
            <person name="Takahashi-Nakaguchi A."/>
            <person name="Takahashi H."/>
            <person name="Yaguchi T."/>
        </authorList>
    </citation>
    <scope>NUCLEOTIDE SEQUENCE</scope>
    <source>
        <strain evidence="6">IFM 46973</strain>
    </source>
</reference>
<feature type="compositionally biased region" description="Polar residues" evidence="3">
    <location>
        <begin position="16"/>
        <end position="29"/>
    </location>
</feature>
<evidence type="ECO:0000259" key="5">
    <source>
        <dbReference type="PROSITE" id="PS50850"/>
    </source>
</evidence>
<evidence type="ECO:0000256" key="2">
    <source>
        <dbReference type="ARBA" id="ARBA00006727"/>
    </source>
</evidence>
<dbReference type="Proteomes" id="UP000036893">
    <property type="component" value="Unassembled WGS sequence"/>
</dbReference>
<feature type="transmembrane region" description="Helical" evidence="4">
    <location>
        <begin position="199"/>
        <end position="219"/>
    </location>
</feature>
<dbReference type="RefSeq" id="XP_043151439.1">
    <property type="nucleotide sequence ID" value="XM_043295504.1"/>
</dbReference>
<feature type="transmembrane region" description="Helical" evidence="4">
    <location>
        <begin position="81"/>
        <end position="103"/>
    </location>
</feature>
<dbReference type="GO" id="GO:0022857">
    <property type="term" value="F:transmembrane transporter activity"/>
    <property type="evidence" value="ECO:0007669"/>
    <property type="project" value="InterPro"/>
</dbReference>
<evidence type="ECO:0000313" key="6">
    <source>
        <dbReference type="EMBL" id="GIC94173.1"/>
    </source>
</evidence>
<dbReference type="Gene3D" id="1.20.1250.20">
    <property type="entry name" value="MFS general substrate transporter like domains"/>
    <property type="match status" value="2"/>
</dbReference>
<proteinExistence type="inferred from homology"/>
<dbReference type="PANTHER" id="PTHR11360:SF234">
    <property type="entry name" value="MFS-TYPE TRANSPORTER DBAD-RELATED"/>
    <property type="match status" value="1"/>
</dbReference>
<protein>
    <recommendedName>
        <fullName evidence="5">Major facilitator superfamily (MFS) profile domain-containing protein</fullName>
    </recommendedName>
</protein>
<sequence length="433" mass="46838">MLSDKEINIEHGAASSLKSNGNEPQQRQEPSPIPNGGLAAWSQVLGAHLLFFNSWGIVNTYGTYQAYYESDLLRSCSSSEISWIGTFQGFLLIFFSIVGGPIFDRGYIRPLLMAGTSLTVFGMMMTSLATTYWQIFLAQGLCVGLGCGCLFLPSVAIVATYFSTRRALATGITAAGGSLGSVIYPIIFRRLQPQVGAGWATRIIAFIALATLMISVLIAKPRLSPSKKSRRLVDPDAFKSSLFVLYNLGSFFAFVGLYIPFFYLIIYAHRKIGIAEDISFYLLSVINASSIFGRIIPGLLADRFGALEVSSFCALACAVLSYSWITIDNLGCLVTFCILYGFFSGAVVSLPPTVIATLVPSLEVVGTWMGMSFTAGATGLLIGNPLAGLLIDVEEGEFARGFIFAASMIMAATIIYLIILVAKGRRERRLSKD</sequence>
<dbReference type="EMBL" id="BBXM02000009">
    <property type="protein sequence ID" value="GIC94173.1"/>
    <property type="molecule type" value="Genomic_DNA"/>
</dbReference>
<keyword evidence="4" id="KW-0472">Membrane</keyword>
<evidence type="ECO:0000256" key="1">
    <source>
        <dbReference type="ARBA" id="ARBA00004141"/>
    </source>
</evidence>
<feature type="transmembrane region" description="Helical" evidence="4">
    <location>
        <begin position="110"/>
        <end position="129"/>
    </location>
</feature>
<dbReference type="InterPro" id="IPR011701">
    <property type="entry name" value="MFS"/>
</dbReference>
<keyword evidence="4" id="KW-1133">Transmembrane helix</keyword>
<dbReference type="PROSITE" id="PS50850">
    <property type="entry name" value="MFS"/>
    <property type="match status" value="1"/>
</dbReference>
<feature type="transmembrane region" description="Helical" evidence="4">
    <location>
        <begin position="278"/>
        <end position="297"/>
    </location>
</feature>
<dbReference type="CDD" id="cd17352">
    <property type="entry name" value="MFS_MCT_SLC16"/>
    <property type="match status" value="1"/>
</dbReference>
<organism evidence="6 7">
    <name type="scientific">Aspergillus udagawae</name>
    <dbReference type="NCBI Taxonomy" id="91492"/>
    <lineage>
        <taxon>Eukaryota</taxon>
        <taxon>Fungi</taxon>
        <taxon>Dikarya</taxon>
        <taxon>Ascomycota</taxon>
        <taxon>Pezizomycotina</taxon>
        <taxon>Eurotiomycetes</taxon>
        <taxon>Eurotiomycetidae</taxon>
        <taxon>Eurotiales</taxon>
        <taxon>Aspergillaceae</taxon>
        <taxon>Aspergillus</taxon>
        <taxon>Aspergillus subgen. Fumigati</taxon>
    </lineage>
</organism>
<feature type="transmembrane region" description="Helical" evidence="4">
    <location>
        <begin position="309"/>
        <end position="327"/>
    </location>
</feature>
<feature type="region of interest" description="Disordered" evidence="3">
    <location>
        <begin position="1"/>
        <end position="33"/>
    </location>
</feature>
<comment type="caution">
    <text evidence="6">The sequence shown here is derived from an EMBL/GenBank/DDBJ whole genome shotgun (WGS) entry which is preliminary data.</text>
</comment>
<evidence type="ECO:0000313" key="7">
    <source>
        <dbReference type="Proteomes" id="UP000036893"/>
    </source>
</evidence>
<dbReference type="SUPFAM" id="SSF103473">
    <property type="entry name" value="MFS general substrate transporter"/>
    <property type="match status" value="1"/>
</dbReference>
<feature type="domain" description="Major facilitator superfamily (MFS) profile" evidence="5">
    <location>
        <begin position="39"/>
        <end position="424"/>
    </location>
</feature>
<dbReference type="InterPro" id="IPR036259">
    <property type="entry name" value="MFS_trans_sf"/>
</dbReference>
<dbReference type="GO" id="GO:0016020">
    <property type="term" value="C:membrane"/>
    <property type="evidence" value="ECO:0007669"/>
    <property type="project" value="UniProtKB-SubCell"/>
</dbReference>
<evidence type="ECO:0000256" key="4">
    <source>
        <dbReference type="SAM" id="Phobius"/>
    </source>
</evidence>
<dbReference type="Pfam" id="PF07690">
    <property type="entry name" value="MFS_1"/>
    <property type="match status" value="1"/>
</dbReference>
<evidence type="ECO:0000256" key="3">
    <source>
        <dbReference type="SAM" id="MobiDB-lite"/>
    </source>
</evidence>
<dbReference type="InterPro" id="IPR020846">
    <property type="entry name" value="MFS_dom"/>
</dbReference>
<comment type="subcellular location">
    <subcellularLocation>
        <location evidence="1">Membrane</location>
        <topology evidence="1">Multi-pass membrane protein</topology>
    </subcellularLocation>
</comment>
<gene>
    <name evidence="6" type="ORF">Aud_010668</name>
</gene>
<feature type="transmembrane region" description="Helical" evidence="4">
    <location>
        <begin position="135"/>
        <end position="161"/>
    </location>
</feature>
<feature type="transmembrane region" description="Helical" evidence="4">
    <location>
        <begin position="403"/>
        <end position="422"/>
    </location>
</feature>
<comment type="similarity">
    <text evidence="2">Belongs to the major facilitator superfamily. Monocarboxylate porter (TC 2.A.1.13) family.</text>
</comment>
<name>A0A8E0QZV0_9EURO</name>
<accession>A0A8E0QZV0</accession>
<keyword evidence="4" id="KW-0812">Transmembrane</keyword>